<evidence type="ECO:0000256" key="4">
    <source>
        <dbReference type="SAM" id="Coils"/>
    </source>
</evidence>
<keyword evidence="7" id="KW-1185">Reference proteome</keyword>
<feature type="domain" description="GB1/RHD3-type G" evidence="5">
    <location>
        <begin position="37"/>
        <end position="280"/>
    </location>
</feature>
<dbReference type="PANTHER" id="PTHR10751">
    <property type="entry name" value="GUANYLATE BINDING PROTEIN"/>
    <property type="match status" value="1"/>
</dbReference>
<evidence type="ECO:0000313" key="6">
    <source>
        <dbReference type="EMBL" id="CAD8047928.1"/>
    </source>
</evidence>
<dbReference type="FunFam" id="3.40.50.300:FF:001470">
    <property type="entry name" value="Interferon-induced guanylate-binding protein 1"/>
    <property type="match status" value="1"/>
</dbReference>
<dbReference type="EMBL" id="CAJJDM010000009">
    <property type="protein sequence ID" value="CAD8047928.1"/>
    <property type="molecule type" value="Genomic_DNA"/>
</dbReference>
<name>A0A8S1K6L4_PARPR</name>
<dbReference type="PROSITE" id="PS51715">
    <property type="entry name" value="G_GB1_RHD3"/>
    <property type="match status" value="1"/>
</dbReference>
<accession>A0A8S1K6L4</accession>
<dbReference type="CDD" id="cd01851">
    <property type="entry name" value="GBP"/>
    <property type="match status" value="1"/>
</dbReference>
<evidence type="ECO:0000256" key="1">
    <source>
        <dbReference type="ARBA" id="ARBA00022741"/>
    </source>
</evidence>
<keyword evidence="2" id="KW-0342">GTP-binding</keyword>
<feature type="coiled-coil region" evidence="4">
    <location>
        <begin position="506"/>
        <end position="629"/>
    </location>
</feature>
<keyword evidence="1" id="KW-0547">Nucleotide-binding</keyword>
<gene>
    <name evidence="6" type="ORF">PPRIM_AZ9-3.1.T0120238</name>
</gene>
<evidence type="ECO:0000313" key="7">
    <source>
        <dbReference type="Proteomes" id="UP000688137"/>
    </source>
</evidence>
<dbReference type="AlphaFoldDB" id="A0A8S1K6L4"/>
<protein>
    <recommendedName>
        <fullName evidence="5">GB1/RHD3-type G domain-containing protein</fullName>
    </recommendedName>
</protein>
<dbReference type="InterPro" id="IPR030386">
    <property type="entry name" value="G_GB1_RHD3_dom"/>
</dbReference>
<dbReference type="OMA" id="FESGRNK"/>
<dbReference type="Pfam" id="PF02263">
    <property type="entry name" value="GBP"/>
    <property type="match status" value="1"/>
</dbReference>
<dbReference type="Proteomes" id="UP000688137">
    <property type="component" value="Unassembled WGS sequence"/>
</dbReference>
<keyword evidence="4" id="KW-0175">Coiled coil</keyword>
<proteinExistence type="inferred from homology"/>
<evidence type="ECO:0000256" key="3">
    <source>
        <dbReference type="PROSITE-ProRule" id="PRU01052"/>
    </source>
</evidence>
<evidence type="ECO:0000256" key="2">
    <source>
        <dbReference type="ARBA" id="ARBA00023134"/>
    </source>
</evidence>
<organism evidence="6 7">
    <name type="scientific">Paramecium primaurelia</name>
    <dbReference type="NCBI Taxonomy" id="5886"/>
    <lineage>
        <taxon>Eukaryota</taxon>
        <taxon>Sar</taxon>
        <taxon>Alveolata</taxon>
        <taxon>Ciliophora</taxon>
        <taxon>Intramacronucleata</taxon>
        <taxon>Oligohymenophorea</taxon>
        <taxon>Peniculida</taxon>
        <taxon>Parameciidae</taxon>
        <taxon>Paramecium</taxon>
    </lineage>
</organism>
<dbReference type="GO" id="GO:0005525">
    <property type="term" value="F:GTP binding"/>
    <property type="evidence" value="ECO:0007669"/>
    <property type="project" value="UniProtKB-KW"/>
</dbReference>
<comment type="similarity">
    <text evidence="3">Belongs to the TRAFAC class dynamin-like GTPase superfamily. GB1/RHD3 GTPase family.</text>
</comment>
<evidence type="ECO:0000259" key="5">
    <source>
        <dbReference type="PROSITE" id="PS51715"/>
    </source>
</evidence>
<sequence>MQQTPRAIQLIAIDTQTKKLVLCQEAIQIIKSFNDKCKNFAVIVVVGKYRTGKSYLINQLLLQQSKGFEVGSTINACTKGLWMWSELIYFESGRNKEPIPAILIDTEGIGSVEEDMNHDVKVFLLAMLMSSYFIYNSVGTIDDMALQNLGLIVNLTKMLQKADQNTQKDLFETFPSFLWILRDFTLRLEDEYGNKILPKDYLEAALKPLKGISETIENKNKIRRHISQFFSERDCITLVRPTEDEKDLQQLGSVKFEELREEFQEQVLALRKKLSFKVQFKQYKGKAITPFTFIEMSKYFVDAINQGTLPEIATQWQMIQEQEFEYHINTQIDYYKQAIEEFFQEQDLGDLIELNQILLKKIKNYLEANSEKEIFIKKWKSVKKDLERLFNDSQRRYQDLQLIQLDTIKNNFIDEIHHYDKEDFWGIVDIANNAVSEYLSKNINTNELQTYITQIWESTVQRIQHEFHIIKNLSNLHIQIQSKQELEIRRLQTDLQSYQEFQLEDNRQKDKLIEKLKLENEQIKKRNSVSDTLISDLKLQLEQLQQDHNQQLKSIDNQNKQELNKLRSIISKFEQRVIDSNVNIDKFSNLYQQQEKEHQQELNEFKIEILKLNSQISDYQIQIKENRNDIESDKKNENYYSARKQQKHNTNDCAFINNMQKQSENTLQEWKYQKEYIRKQLQEAYYKIQEEKKQNDALINSLKQY</sequence>
<dbReference type="InterPro" id="IPR015894">
    <property type="entry name" value="Guanylate-bd_N"/>
</dbReference>
<dbReference type="GO" id="GO:0003924">
    <property type="term" value="F:GTPase activity"/>
    <property type="evidence" value="ECO:0007669"/>
    <property type="project" value="InterPro"/>
</dbReference>
<comment type="caution">
    <text evidence="6">The sequence shown here is derived from an EMBL/GenBank/DDBJ whole genome shotgun (WGS) entry which is preliminary data.</text>
</comment>
<reference evidence="6" key="1">
    <citation type="submission" date="2021-01" db="EMBL/GenBank/DDBJ databases">
        <authorList>
            <consortium name="Genoscope - CEA"/>
            <person name="William W."/>
        </authorList>
    </citation>
    <scope>NUCLEOTIDE SEQUENCE</scope>
</reference>